<dbReference type="AlphaFoldDB" id="A0A6A3JCB1"/>
<name>A0A6A3JCB1_9STRA</name>
<reference evidence="2 3" key="1">
    <citation type="submission" date="2018-09" db="EMBL/GenBank/DDBJ databases">
        <title>Genomic investigation of the strawberry pathogen Phytophthora fragariae indicates pathogenicity is determined by transcriptional variation in three key races.</title>
        <authorList>
            <person name="Adams T.M."/>
            <person name="Armitage A.D."/>
            <person name="Sobczyk M.K."/>
            <person name="Bates H.J."/>
            <person name="Dunwell J.M."/>
            <person name="Nellist C.F."/>
            <person name="Harrison R.J."/>
        </authorList>
    </citation>
    <scope>NUCLEOTIDE SEQUENCE [LARGE SCALE GENOMIC DNA]</scope>
    <source>
        <strain evidence="2 3">SCRP249</strain>
    </source>
</reference>
<evidence type="ECO:0000313" key="2">
    <source>
        <dbReference type="EMBL" id="KAE8992330.1"/>
    </source>
</evidence>
<gene>
    <name evidence="2" type="ORF">PR001_g20976</name>
</gene>
<keyword evidence="1" id="KW-0472">Membrane</keyword>
<dbReference type="EMBL" id="QXFV01002133">
    <property type="protein sequence ID" value="KAE8992330.1"/>
    <property type="molecule type" value="Genomic_DNA"/>
</dbReference>
<protein>
    <submittedName>
        <fullName evidence="2">Uncharacterized protein</fullName>
    </submittedName>
</protein>
<accession>A0A6A3JCB1</accession>
<evidence type="ECO:0000313" key="3">
    <source>
        <dbReference type="Proteomes" id="UP000429607"/>
    </source>
</evidence>
<proteinExistence type="predicted"/>
<dbReference type="Proteomes" id="UP000429607">
    <property type="component" value="Unassembled WGS sequence"/>
</dbReference>
<comment type="caution">
    <text evidence="2">The sequence shown here is derived from an EMBL/GenBank/DDBJ whole genome shotgun (WGS) entry which is preliminary data.</text>
</comment>
<sequence>MTVLASLVTATTIRVMVIFVYLGVRLTWCHCFQMTPF</sequence>
<evidence type="ECO:0000256" key="1">
    <source>
        <dbReference type="SAM" id="Phobius"/>
    </source>
</evidence>
<keyword evidence="1" id="KW-1133">Transmembrane helix</keyword>
<feature type="transmembrane region" description="Helical" evidence="1">
    <location>
        <begin position="6"/>
        <end position="24"/>
    </location>
</feature>
<organism evidence="2 3">
    <name type="scientific">Phytophthora rubi</name>
    <dbReference type="NCBI Taxonomy" id="129364"/>
    <lineage>
        <taxon>Eukaryota</taxon>
        <taxon>Sar</taxon>
        <taxon>Stramenopiles</taxon>
        <taxon>Oomycota</taxon>
        <taxon>Peronosporomycetes</taxon>
        <taxon>Peronosporales</taxon>
        <taxon>Peronosporaceae</taxon>
        <taxon>Phytophthora</taxon>
    </lineage>
</organism>
<keyword evidence="1" id="KW-0812">Transmembrane</keyword>